<dbReference type="GO" id="GO:0000271">
    <property type="term" value="P:polysaccharide biosynthetic process"/>
    <property type="evidence" value="ECO:0007669"/>
    <property type="project" value="TreeGrafter"/>
</dbReference>
<sequence>MKIESLEIPEVKLLFPRKFEDERGFFSETYNQEEFSQAGITQDFVQDNHSFSKSPGVLRGLHFQREPYAQDKLVRVLRGRILDVAVDIRPNSPTLGKSVIAEINADDWNQIFVPRGFAHGFLTLAPDTEVVYKVSRPYTPSAEHAILWNDPDLGINWPMDESQLILSAKDTNAMSFKKYLETVRDEN</sequence>
<feature type="site" description="Participates in a stacking interaction with the thymidine ring of dTDP-4-oxo-6-deoxyglucose" evidence="6">
    <location>
        <position position="138"/>
    </location>
</feature>
<evidence type="ECO:0000256" key="2">
    <source>
        <dbReference type="ARBA" id="ARBA00001997"/>
    </source>
</evidence>
<protein>
    <recommendedName>
        <fullName evidence="4 7">dTDP-4-dehydrorhamnose 3,5-epimerase</fullName>
        <ecNumber evidence="3 7">5.1.3.13</ecNumber>
    </recommendedName>
    <alternativeName>
        <fullName evidence="7">Thymidine diphospho-4-keto-rhamnose 3,5-epimerase</fullName>
    </alternativeName>
</protein>
<dbReference type="Proteomes" id="UP000007127">
    <property type="component" value="Chromosome"/>
</dbReference>
<gene>
    <name evidence="8" type="ORF">TH3_12465</name>
</gene>
<dbReference type="PANTHER" id="PTHR21047">
    <property type="entry name" value="DTDP-6-DEOXY-D-GLUCOSE-3,5 EPIMERASE"/>
    <property type="match status" value="1"/>
</dbReference>
<name>A0AB72UEN9_9PROT</name>
<dbReference type="GO" id="GO:0005829">
    <property type="term" value="C:cytosol"/>
    <property type="evidence" value="ECO:0007669"/>
    <property type="project" value="TreeGrafter"/>
</dbReference>
<evidence type="ECO:0000256" key="6">
    <source>
        <dbReference type="PIRSR" id="PIRSR600888-3"/>
    </source>
</evidence>
<dbReference type="GeneID" id="31928169"/>
<organism evidence="8 9">
    <name type="scientific">Thalassospira xiamenensis M-5 = DSM 17429</name>
    <dbReference type="NCBI Taxonomy" id="1123366"/>
    <lineage>
        <taxon>Bacteria</taxon>
        <taxon>Pseudomonadati</taxon>
        <taxon>Pseudomonadota</taxon>
        <taxon>Alphaproteobacteria</taxon>
        <taxon>Rhodospirillales</taxon>
        <taxon>Thalassospiraceae</taxon>
        <taxon>Thalassospira</taxon>
    </lineage>
</organism>
<feature type="active site" description="Proton acceptor" evidence="5">
    <location>
        <position position="62"/>
    </location>
</feature>
<comment type="catalytic activity">
    <reaction evidence="1 7">
        <text>dTDP-4-dehydro-6-deoxy-alpha-D-glucose = dTDP-4-dehydro-beta-L-rhamnose</text>
        <dbReference type="Rhea" id="RHEA:16969"/>
        <dbReference type="ChEBI" id="CHEBI:57649"/>
        <dbReference type="ChEBI" id="CHEBI:62830"/>
        <dbReference type="EC" id="5.1.3.13"/>
    </reaction>
</comment>
<dbReference type="InterPro" id="IPR000888">
    <property type="entry name" value="RmlC-like"/>
</dbReference>
<dbReference type="InterPro" id="IPR011051">
    <property type="entry name" value="RmlC_Cupin_sf"/>
</dbReference>
<accession>A0AB72UEN9</accession>
<keyword evidence="7" id="KW-0413">Isomerase</keyword>
<evidence type="ECO:0000313" key="8">
    <source>
        <dbReference type="EMBL" id="AJD52609.1"/>
    </source>
</evidence>
<dbReference type="InterPro" id="IPR014710">
    <property type="entry name" value="RmlC-like_jellyroll"/>
</dbReference>
<evidence type="ECO:0000313" key="9">
    <source>
        <dbReference type="Proteomes" id="UP000007127"/>
    </source>
</evidence>
<comment type="similarity">
    <text evidence="7">Belongs to the dTDP-4-dehydrorhamnose 3,5-epimerase family.</text>
</comment>
<evidence type="ECO:0000256" key="4">
    <source>
        <dbReference type="ARBA" id="ARBA00019595"/>
    </source>
</evidence>
<proteinExistence type="inferred from homology"/>
<evidence type="ECO:0000256" key="5">
    <source>
        <dbReference type="PIRSR" id="PIRSR600888-1"/>
    </source>
</evidence>
<dbReference type="CDD" id="cd00438">
    <property type="entry name" value="cupin_RmlC"/>
    <property type="match status" value="1"/>
</dbReference>
<evidence type="ECO:0000256" key="7">
    <source>
        <dbReference type="RuleBase" id="RU364069"/>
    </source>
</evidence>
<reference evidence="8 9" key="1">
    <citation type="journal article" date="2012" name="J. Bacteriol.">
        <title>Genome sequence of Thalassospira xiamenensis type strain M-5.</title>
        <authorList>
            <person name="Lai Q."/>
            <person name="Shao Z."/>
        </authorList>
    </citation>
    <scope>NUCLEOTIDE SEQUENCE [LARGE SCALE GENOMIC DNA]</scope>
    <source>
        <strain evidence="8 9">M-5</strain>
    </source>
</reference>
<dbReference type="EC" id="5.1.3.13" evidence="3 7"/>
<dbReference type="EMBL" id="CP004388">
    <property type="protein sequence ID" value="AJD52609.1"/>
    <property type="molecule type" value="Genomic_DNA"/>
</dbReference>
<comment type="pathway">
    <text evidence="7">Carbohydrate biosynthesis; dTDP-L-rhamnose biosynthesis.</text>
</comment>
<comment type="function">
    <text evidence="2 7">Catalyzes the epimerization of the C3' and C5'positions of dTDP-6-deoxy-D-xylo-4-hexulose, forming dTDP-6-deoxy-L-lyxo-4-hexulose.</text>
</comment>
<dbReference type="Gene3D" id="2.60.120.10">
    <property type="entry name" value="Jelly Rolls"/>
    <property type="match status" value="1"/>
</dbReference>
<dbReference type="GO" id="GO:0019305">
    <property type="term" value="P:dTDP-rhamnose biosynthetic process"/>
    <property type="evidence" value="ECO:0007669"/>
    <property type="project" value="UniProtKB-UniRule"/>
</dbReference>
<evidence type="ECO:0000256" key="3">
    <source>
        <dbReference type="ARBA" id="ARBA00012098"/>
    </source>
</evidence>
<dbReference type="AlphaFoldDB" id="A0AB72UEN9"/>
<dbReference type="PANTHER" id="PTHR21047:SF2">
    <property type="entry name" value="THYMIDINE DIPHOSPHO-4-KETO-RHAMNOSE 3,5-EPIMERASE"/>
    <property type="match status" value="1"/>
</dbReference>
<dbReference type="KEGG" id="txi:TH3_12465"/>
<dbReference type="Pfam" id="PF00908">
    <property type="entry name" value="dTDP_sugar_isom"/>
    <property type="match status" value="1"/>
</dbReference>
<comment type="subunit">
    <text evidence="7">Homodimer.</text>
</comment>
<feature type="active site" description="Proton donor" evidence="5">
    <location>
        <position position="132"/>
    </location>
</feature>
<dbReference type="RefSeq" id="WP_007090385.1">
    <property type="nucleotide sequence ID" value="NZ_CP004388.1"/>
</dbReference>
<dbReference type="GO" id="GO:0008830">
    <property type="term" value="F:dTDP-4-dehydrorhamnose 3,5-epimerase activity"/>
    <property type="evidence" value="ECO:0007669"/>
    <property type="project" value="UniProtKB-UniRule"/>
</dbReference>
<dbReference type="NCBIfam" id="TIGR01221">
    <property type="entry name" value="rmlC"/>
    <property type="match status" value="1"/>
</dbReference>
<dbReference type="SUPFAM" id="SSF51182">
    <property type="entry name" value="RmlC-like cupins"/>
    <property type="match status" value="1"/>
</dbReference>
<evidence type="ECO:0000256" key="1">
    <source>
        <dbReference type="ARBA" id="ARBA00001298"/>
    </source>
</evidence>